<feature type="domain" description="Thioredoxin" evidence="2">
    <location>
        <begin position="13"/>
        <end position="151"/>
    </location>
</feature>
<accession>A0A1V9EQ86</accession>
<dbReference type="AlphaFoldDB" id="A0A1V9EQ86"/>
<evidence type="ECO:0000256" key="1">
    <source>
        <dbReference type="ARBA" id="ARBA00023284"/>
    </source>
</evidence>
<keyword evidence="1" id="KW-0676">Redox-active center</keyword>
<evidence type="ECO:0000259" key="2">
    <source>
        <dbReference type="PROSITE" id="PS51352"/>
    </source>
</evidence>
<evidence type="ECO:0000313" key="4">
    <source>
        <dbReference type="Proteomes" id="UP000192610"/>
    </source>
</evidence>
<name>A0A1V9EQ86_9BACT</name>
<protein>
    <recommendedName>
        <fullName evidence="2">Thioredoxin domain-containing protein</fullName>
    </recommendedName>
</protein>
<dbReference type="PROSITE" id="PS51352">
    <property type="entry name" value="THIOREDOXIN_2"/>
    <property type="match status" value="1"/>
</dbReference>
<dbReference type="PROSITE" id="PS00194">
    <property type="entry name" value="THIOREDOXIN_1"/>
    <property type="match status" value="1"/>
</dbReference>
<gene>
    <name evidence="3" type="ORF">A4H97_29865</name>
</gene>
<comment type="caution">
    <text evidence="3">The sequence shown here is derived from an EMBL/GenBank/DDBJ whole genome shotgun (WGS) entry which is preliminary data.</text>
</comment>
<dbReference type="InterPro" id="IPR017937">
    <property type="entry name" value="Thioredoxin_CS"/>
</dbReference>
<dbReference type="Proteomes" id="UP000192610">
    <property type="component" value="Unassembled WGS sequence"/>
</dbReference>
<dbReference type="InterPro" id="IPR036249">
    <property type="entry name" value="Thioredoxin-like_sf"/>
</dbReference>
<evidence type="ECO:0000313" key="3">
    <source>
        <dbReference type="EMBL" id="OQP48045.1"/>
    </source>
</evidence>
<proteinExistence type="predicted"/>
<dbReference type="Gene3D" id="3.40.30.10">
    <property type="entry name" value="Glutaredoxin"/>
    <property type="match status" value="1"/>
</dbReference>
<reference evidence="4" key="1">
    <citation type="submission" date="2016-04" db="EMBL/GenBank/DDBJ databases">
        <authorList>
            <person name="Chen L."/>
            <person name="Zhuang W."/>
            <person name="Wang G."/>
        </authorList>
    </citation>
    <scope>NUCLEOTIDE SEQUENCE [LARGE SCALE GENOMIC DNA]</scope>
    <source>
        <strain evidence="4">17621</strain>
    </source>
</reference>
<dbReference type="SUPFAM" id="SSF52833">
    <property type="entry name" value="Thioredoxin-like"/>
    <property type="match status" value="1"/>
</dbReference>
<keyword evidence="4" id="KW-1185">Reference proteome</keyword>
<dbReference type="InterPro" id="IPR013766">
    <property type="entry name" value="Thioredoxin_domain"/>
</dbReference>
<organism evidence="3 4">
    <name type="scientific">Niastella yeongjuensis</name>
    <dbReference type="NCBI Taxonomy" id="354355"/>
    <lineage>
        <taxon>Bacteria</taxon>
        <taxon>Pseudomonadati</taxon>
        <taxon>Bacteroidota</taxon>
        <taxon>Chitinophagia</taxon>
        <taxon>Chitinophagales</taxon>
        <taxon>Chitinophagaceae</taxon>
        <taxon>Niastella</taxon>
    </lineage>
</organism>
<sequence>MGCNDHLAKLKTGKEGQVLPRVNLLLMDSTTQINTSNIPIGKPIVIFLFSPYCPYCQAQTREIIDKQAELSEIRFYMVSAFPISTLKEYYKMFNLEKYPNITVAQDKQGFFRTYLNPPGFPYQAIYGRDKKLLYAFLGIVKLDNIKDFISQ</sequence>
<dbReference type="EMBL" id="LVXG01000018">
    <property type="protein sequence ID" value="OQP48045.1"/>
    <property type="molecule type" value="Genomic_DNA"/>
</dbReference>
<dbReference type="STRING" id="354355.SAMN05660816_02373"/>